<feature type="region of interest" description="Disordered" evidence="1">
    <location>
        <begin position="1"/>
        <end position="26"/>
    </location>
</feature>
<dbReference type="EMBL" id="CADCTX010000558">
    <property type="protein sequence ID" value="CAA9328351.1"/>
    <property type="molecule type" value="Genomic_DNA"/>
</dbReference>
<proteinExistence type="predicted"/>
<evidence type="ECO:0000313" key="2">
    <source>
        <dbReference type="EMBL" id="CAA9328351.1"/>
    </source>
</evidence>
<organism evidence="2">
    <name type="scientific">uncultured Gemmatimonadaceae bacterium</name>
    <dbReference type="NCBI Taxonomy" id="246130"/>
    <lineage>
        <taxon>Bacteria</taxon>
        <taxon>Pseudomonadati</taxon>
        <taxon>Gemmatimonadota</taxon>
        <taxon>Gemmatimonadia</taxon>
        <taxon>Gemmatimonadales</taxon>
        <taxon>Gemmatimonadaceae</taxon>
        <taxon>environmental samples</taxon>
    </lineage>
</organism>
<gene>
    <name evidence="2" type="ORF">AVDCRST_MAG40-1799</name>
</gene>
<sequence length="26" mass="2519">MSGATAAAPPAAPGRARAWLLASRPA</sequence>
<evidence type="ECO:0000256" key="1">
    <source>
        <dbReference type="SAM" id="MobiDB-lite"/>
    </source>
</evidence>
<feature type="compositionally biased region" description="Low complexity" evidence="1">
    <location>
        <begin position="1"/>
        <end position="18"/>
    </location>
</feature>
<protein>
    <submittedName>
        <fullName evidence="2">Uncharacterized protein</fullName>
    </submittedName>
</protein>
<accession>A0A6J4LC99</accession>
<dbReference type="AlphaFoldDB" id="A0A6J4LC99"/>
<reference evidence="2" key="1">
    <citation type="submission" date="2020-02" db="EMBL/GenBank/DDBJ databases">
        <authorList>
            <person name="Meier V. D."/>
        </authorList>
    </citation>
    <scope>NUCLEOTIDE SEQUENCE</scope>
    <source>
        <strain evidence="2">AVDCRST_MAG40</strain>
    </source>
</reference>
<name>A0A6J4LC99_9BACT</name>
<feature type="non-terminal residue" evidence="2">
    <location>
        <position position="26"/>
    </location>
</feature>